<organism evidence="2 3">
    <name type="scientific">Gossypium arboreum</name>
    <name type="common">Tree cotton</name>
    <name type="synonym">Gossypium nanking</name>
    <dbReference type="NCBI Taxonomy" id="29729"/>
    <lineage>
        <taxon>Eukaryota</taxon>
        <taxon>Viridiplantae</taxon>
        <taxon>Streptophyta</taxon>
        <taxon>Embryophyta</taxon>
        <taxon>Tracheophyta</taxon>
        <taxon>Spermatophyta</taxon>
        <taxon>Magnoliopsida</taxon>
        <taxon>eudicotyledons</taxon>
        <taxon>Gunneridae</taxon>
        <taxon>Pentapetalae</taxon>
        <taxon>rosids</taxon>
        <taxon>malvids</taxon>
        <taxon>Malvales</taxon>
        <taxon>Malvaceae</taxon>
        <taxon>Malvoideae</taxon>
        <taxon>Gossypium</taxon>
    </lineage>
</organism>
<dbReference type="EMBL" id="JARKNE010000010">
    <property type="protein sequence ID" value="KAK5794389.1"/>
    <property type="molecule type" value="Genomic_DNA"/>
</dbReference>
<evidence type="ECO:0000313" key="3">
    <source>
        <dbReference type="Proteomes" id="UP001358586"/>
    </source>
</evidence>
<evidence type="ECO:0000256" key="1">
    <source>
        <dbReference type="SAM" id="MobiDB-lite"/>
    </source>
</evidence>
<name>A0ABR0NJD5_GOSAR</name>
<sequence length="153" mass="16826">MERPFFFYDTCGIHPCHWNIILYSTTSAPSPDQANSPIVVARSFSPSHASSTSLPTPATNMDALALLDAVQKNEGVVAAPSRTMDDRTQKRPKVKGSTQDTEGNNWPQLTYCRLRRRPAHLRAITPPAFAISSTPVVSEEHFSQMDGNITLNA</sequence>
<evidence type="ECO:0000313" key="2">
    <source>
        <dbReference type="EMBL" id="KAK5794389.1"/>
    </source>
</evidence>
<protein>
    <submittedName>
        <fullName evidence="2">Uncharacterized protein</fullName>
    </submittedName>
</protein>
<dbReference type="Proteomes" id="UP001358586">
    <property type="component" value="Chromosome 10"/>
</dbReference>
<proteinExistence type="predicted"/>
<keyword evidence="3" id="KW-1185">Reference proteome</keyword>
<reference evidence="2 3" key="1">
    <citation type="submission" date="2023-03" db="EMBL/GenBank/DDBJ databases">
        <title>WGS of Gossypium arboreum.</title>
        <authorList>
            <person name="Yu D."/>
        </authorList>
    </citation>
    <scope>NUCLEOTIDE SEQUENCE [LARGE SCALE GENOMIC DNA]</scope>
    <source>
        <tissue evidence="2">Leaf</tissue>
    </source>
</reference>
<gene>
    <name evidence="2" type="ORF">PVK06_035612</name>
</gene>
<accession>A0ABR0NJD5</accession>
<comment type="caution">
    <text evidence="2">The sequence shown here is derived from an EMBL/GenBank/DDBJ whole genome shotgun (WGS) entry which is preliminary data.</text>
</comment>
<feature type="region of interest" description="Disordered" evidence="1">
    <location>
        <begin position="78"/>
        <end position="104"/>
    </location>
</feature>